<organism evidence="2 3">
    <name type="scientific">Reticulomyxa filosa</name>
    <dbReference type="NCBI Taxonomy" id="46433"/>
    <lineage>
        <taxon>Eukaryota</taxon>
        <taxon>Sar</taxon>
        <taxon>Rhizaria</taxon>
        <taxon>Retaria</taxon>
        <taxon>Foraminifera</taxon>
        <taxon>Monothalamids</taxon>
        <taxon>Reticulomyxidae</taxon>
        <taxon>Reticulomyxa</taxon>
    </lineage>
</organism>
<evidence type="ECO:0000313" key="2">
    <source>
        <dbReference type="EMBL" id="ETO12392.1"/>
    </source>
</evidence>
<reference evidence="2 3" key="1">
    <citation type="journal article" date="2013" name="Curr. Biol.">
        <title>The Genome of the Foraminiferan Reticulomyxa filosa.</title>
        <authorList>
            <person name="Glockner G."/>
            <person name="Hulsmann N."/>
            <person name="Schleicher M."/>
            <person name="Noegel A.A."/>
            <person name="Eichinger L."/>
            <person name="Gallinger C."/>
            <person name="Pawlowski J."/>
            <person name="Sierra R."/>
            <person name="Euteneuer U."/>
            <person name="Pillet L."/>
            <person name="Moustafa A."/>
            <person name="Platzer M."/>
            <person name="Groth M."/>
            <person name="Szafranski K."/>
            <person name="Schliwa M."/>
        </authorList>
    </citation>
    <scope>NUCLEOTIDE SEQUENCE [LARGE SCALE GENOMIC DNA]</scope>
</reference>
<feature type="signal peptide" evidence="1">
    <location>
        <begin position="1"/>
        <end position="18"/>
    </location>
</feature>
<feature type="chain" id="PRO_5004975303" evidence="1">
    <location>
        <begin position="19"/>
        <end position="289"/>
    </location>
</feature>
<accession>X6MG70</accession>
<dbReference type="Proteomes" id="UP000023152">
    <property type="component" value="Unassembled WGS sequence"/>
</dbReference>
<keyword evidence="1" id="KW-0732">Signal</keyword>
<dbReference type="AlphaFoldDB" id="X6MG70"/>
<protein>
    <submittedName>
        <fullName evidence="2">Uncharacterized protein</fullName>
    </submittedName>
</protein>
<proteinExistence type="predicted"/>
<name>X6MG70_RETFI</name>
<keyword evidence="3" id="KW-1185">Reference proteome</keyword>
<feature type="non-terminal residue" evidence="2">
    <location>
        <position position="1"/>
    </location>
</feature>
<comment type="caution">
    <text evidence="2">The sequence shown here is derived from an EMBL/GenBank/DDBJ whole genome shotgun (WGS) entry which is preliminary data.</text>
</comment>
<evidence type="ECO:0000256" key="1">
    <source>
        <dbReference type="SAM" id="SignalP"/>
    </source>
</evidence>
<dbReference type="EMBL" id="ASPP01021447">
    <property type="protein sequence ID" value="ETO12392.1"/>
    <property type="molecule type" value="Genomic_DNA"/>
</dbReference>
<sequence length="289" mass="32968">GGCGSSFLFFNFVMFVFSNKQQRVHYCLSVELKWRVMSCNRKCIKVSIKDYLGVELDEWDANATAGDKETIGKGISRAKVRITMLAFEILFAIYSSITSIGPPMSQFQSNDFAVGETAKFNEHHFANAIVFGLCKLDLTQVAVIWPWLRKDIGRVVDESKAHSTDENQTDNPVASLQPLPMVASSSQFCFINQRFYVSEKIEACNDFFPKTPKYLLREQQNNDQNTHAKKKLAKLKKICKFLNSISSNYCKTLQLIRKKIILVQFIANTFAKKVVIVRIEDEFTILKSK</sequence>
<gene>
    <name evidence="2" type="ORF">RFI_24984</name>
</gene>
<evidence type="ECO:0000313" key="3">
    <source>
        <dbReference type="Proteomes" id="UP000023152"/>
    </source>
</evidence>